<gene>
    <name evidence="3" type="ORF">N7539_008725</name>
</gene>
<proteinExistence type="predicted"/>
<keyword evidence="4" id="KW-1185">Reference proteome</keyword>
<comment type="caution">
    <text evidence="3">The sequence shown here is derived from an EMBL/GenBank/DDBJ whole genome shotgun (WGS) entry which is preliminary data.</text>
</comment>
<feature type="coiled-coil region" evidence="1">
    <location>
        <begin position="237"/>
        <end position="264"/>
    </location>
</feature>
<protein>
    <submittedName>
        <fullName evidence="3">Uncharacterized protein</fullName>
    </submittedName>
</protein>
<evidence type="ECO:0000313" key="4">
    <source>
        <dbReference type="Proteomes" id="UP001148312"/>
    </source>
</evidence>
<sequence>MSSEAKAEIEDCSFPCYKRLDTLREAEGFLEDWNYAYADSWRWAIKERLSNGWVANIDSVLFKIMLEVQSPHKPKSANDRVLSGLEKLEEEQKNQIIQPASRLGLQSTARIFDEITHRQGEINAKEAELVKGQNLKVLKGKTQDAVEVMFTANEELMDKLRGREEENGLHLESLGVKDNDLNERAEQISRLKSELKNLQAGHFREIEKAAQLSRDITSLQEVLKAKDKMIDKMKDAGSNLKMLLSEEQKKNAELEKERNVFHEEGQKTLTQLRKLESFAVRGAEADEYKMMWEFSNLWDHATSELAAILNQNLSAEALSNKMAWDKFQRDSELAVRHHIPLLASNSPAAKGMRLAVILAILAREIDTNIFQPNYLFSDTEIRAVLCKLATVDREKESFCRSMLLSIDQSAQQVSIQSTVQYVARNVSNYLFDVLSESQFGELRQRIENVVKRAIETWRPIQSASKKYETDFEPLKWDDDDWSQFQFPGDNEDQNEVVDSHQGGNFLTIFPRISWVNNDKRYPQTFAIQLMGTQKQCLAAEQERYPQTPNPKINRTAFKGSRRASIAQGTSRPNGEDFLEQL</sequence>
<keyword evidence="1" id="KW-0175">Coiled coil</keyword>
<feature type="region of interest" description="Disordered" evidence="2">
    <location>
        <begin position="543"/>
        <end position="581"/>
    </location>
</feature>
<evidence type="ECO:0000256" key="2">
    <source>
        <dbReference type="SAM" id="MobiDB-lite"/>
    </source>
</evidence>
<name>A0A9W9WR41_9EURO</name>
<reference evidence="3" key="1">
    <citation type="submission" date="2022-12" db="EMBL/GenBank/DDBJ databases">
        <authorList>
            <person name="Petersen C."/>
        </authorList>
    </citation>
    <scope>NUCLEOTIDE SEQUENCE</scope>
    <source>
        <strain evidence="3">IBT 30728</strain>
    </source>
</reference>
<dbReference type="AlphaFoldDB" id="A0A9W9WR41"/>
<evidence type="ECO:0000256" key="1">
    <source>
        <dbReference type="SAM" id="Coils"/>
    </source>
</evidence>
<dbReference type="Proteomes" id="UP001148312">
    <property type="component" value="Unassembled WGS sequence"/>
</dbReference>
<dbReference type="EMBL" id="JAPWDQ010000013">
    <property type="protein sequence ID" value="KAJ5472156.1"/>
    <property type="molecule type" value="Genomic_DNA"/>
</dbReference>
<reference evidence="3" key="2">
    <citation type="journal article" date="2023" name="IMA Fungus">
        <title>Comparative genomic study of the Penicillium genus elucidates a diverse pangenome and 15 lateral gene transfer events.</title>
        <authorList>
            <person name="Petersen C."/>
            <person name="Sorensen T."/>
            <person name="Nielsen M.R."/>
            <person name="Sondergaard T.E."/>
            <person name="Sorensen J.L."/>
            <person name="Fitzpatrick D.A."/>
            <person name="Frisvad J.C."/>
            <person name="Nielsen K.L."/>
        </authorList>
    </citation>
    <scope>NUCLEOTIDE SEQUENCE</scope>
    <source>
        <strain evidence="3">IBT 30728</strain>
    </source>
</reference>
<dbReference type="GeneID" id="81628570"/>
<accession>A0A9W9WR41</accession>
<evidence type="ECO:0000313" key="3">
    <source>
        <dbReference type="EMBL" id="KAJ5472156.1"/>
    </source>
</evidence>
<dbReference type="RefSeq" id="XP_056786702.1">
    <property type="nucleotide sequence ID" value="XM_056938320.1"/>
</dbReference>
<organism evidence="3 4">
    <name type="scientific">Penicillium diatomitis</name>
    <dbReference type="NCBI Taxonomy" id="2819901"/>
    <lineage>
        <taxon>Eukaryota</taxon>
        <taxon>Fungi</taxon>
        <taxon>Dikarya</taxon>
        <taxon>Ascomycota</taxon>
        <taxon>Pezizomycotina</taxon>
        <taxon>Eurotiomycetes</taxon>
        <taxon>Eurotiomycetidae</taxon>
        <taxon>Eurotiales</taxon>
        <taxon>Aspergillaceae</taxon>
        <taxon>Penicillium</taxon>
    </lineage>
</organism>